<organism evidence="1 2">
    <name type="scientific">Brassica napus</name>
    <name type="common">Rape</name>
    <dbReference type="NCBI Taxonomy" id="3708"/>
    <lineage>
        <taxon>Eukaryota</taxon>
        <taxon>Viridiplantae</taxon>
        <taxon>Streptophyta</taxon>
        <taxon>Embryophyta</taxon>
        <taxon>Tracheophyta</taxon>
        <taxon>Spermatophyta</taxon>
        <taxon>Magnoliopsida</taxon>
        <taxon>eudicotyledons</taxon>
        <taxon>Gunneridae</taxon>
        <taxon>Pentapetalae</taxon>
        <taxon>rosids</taxon>
        <taxon>malvids</taxon>
        <taxon>Brassicales</taxon>
        <taxon>Brassicaceae</taxon>
        <taxon>Brassiceae</taxon>
        <taxon>Brassica</taxon>
    </lineage>
</organism>
<gene>
    <name evidence="1" type="primary">BnaC05g47110D</name>
    <name evidence="1" type="ORF">GSBRNA2T00073868001</name>
</gene>
<accession>A0A078HYU4</accession>
<name>A0A078HYU4_BRANA</name>
<sequence>MFHIFIFVLNFDFHISFMDFLDFQLFGLSSPRVLELWPCRMRSRRAMKLSDGITIILLSYTVATVAGTDFQAGSQTWEAGLGSKELVR</sequence>
<dbReference type="EMBL" id="LK032510">
    <property type="protein sequence ID" value="CDY41893.1"/>
    <property type="molecule type" value="Genomic_DNA"/>
</dbReference>
<keyword evidence="2" id="KW-1185">Reference proteome</keyword>
<proteinExistence type="predicted"/>
<dbReference type="Proteomes" id="UP000028999">
    <property type="component" value="Unassembled WGS sequence"/>
</dbReference>
<protein>
    <submittedName>
        <fullName evidence="1">BnaC05g47110D protein</fullName>
    </submittedName>
</protein>
<dbReference type="Gramene" id="CDY41893">
    <property type="protein sequence ID" value="CDY41893"/>
    <property type="gene ID" value="GSBRNA2T00073868001"/>
</dbReference>
<evidence type="ECO:0000313" key="1">
    <source>
        <dbReference type="EMBL" id="CDY41893.1"/>
    </source>
</evidence>
<evidence type="ECO:0000313" key="2">
    <source>
        <dbReference type="Proteomes" id="UP000028999"/>
    </source>
</evidence>
<reference evidence="1 2" key="1">
    <citation type="journal article" date="2014" name="Science">
        <title>Plant genetics. Early allopolyploid evolution in the post-Neolithic Brassica napus oilseed genome.</title>
        <authorList>
            <person name="Chalhoub B."/>
            <person name="Denoeud F."/>
            <person name="Liu S."/>
            <person name="Parkin I.A."/>
            <person name="Tang H."/>
            <person name="Wang X."/>
            <person name="Chiquet J."/>
            <person name="Belcram H."/>
            <person name="Tong C."/>
            <person name="Samans B."/>
            <person name="Correa M."/>
            <person name="Da Silva C."/>
            <person name="Just J."/>
            <person name="Falentin C."/>
            <person name="Koh C.S."/>
            <person name="Le Clainche I."/>
            <person name="Bernard M."/>
            <person name="Bento P."/>
            <person name="Noel B."/>
            <person name="Labadie K."/>
            <person name="Alberti A."/>
            <person name="Charles M."/>
            <person name="Arnaud D."/>
            <person name="Guo H."/>
            <person name="Daviaud C."/>
            <person name="Alamery S."/>
            <person name="Jabbari K."/>
            <person name="Zhao M."/>
            <person name="Edger P.P."/>
            <person name="Chelaifa H."/>
            <person name="Tack D."/>
            <person name="Lassalle G."/>
            <person name="Mestiri I."/>
            <person name="Schnel N."/>
            <person name="Le Paslier M.C."/>
            <person name="Fan G."/>
            <person name="Renault V."/>
            <person name="Bayer P.E."/>
            <person name="Golicz A.A."/>
            <person name="Manoli S."/>
            <person name="Lee T.H."/>
            <person name="Thi V.H."/>
            <person name="Chalabi S."/>
            <person name="Hu Q."/>
            <person name="Fan C."/>
            <person name="Tollenaere R."/>
            <person name="Lu Y."/>
            <person name="Battail C."/>
            <person name="Shen J."/>
            <person name="Sidebottom C.H."/>
            <person name="Wang X."/>
            <person name="Canaguier A."/>
            <person name="Chauveau A."/>
            <person name="Berard A."/>
            <person name="Deniot G."/>
            <person name="Guan M."/>
            <person name="Liu Z."/>
            <person name="Sun F."/>
            <person name="Lim Y.P."/>
            <person name="Lyons E."/>
            <person name="Town C.D."/>
            <person name="Bancroft I."/>
            <person name="Wang X."/>
            <person name="Meng J."/>
            <person name="Ma J."/>
            <person name="Pires J.C."/>
            <person name="King G.J."/>
            <person name="Brunel D."/>
            <person name="Delourme R."/>
            <person name="Renard M."/>
            <person name="Aury J.M."/>
            <person name="Adams K.L."/>
            <person name="Batley J."/>
            <person name="Snowdon R.J."/>
            <person name="Tost J."/>
            <person name="Edwards D."/>
            <person name="Zhou Y."/>
            <person name="Hua W."/>
            <person name="Sharpe A.G."/>
            <person name="Paterson A.H."/>
            <person name="Guan C."/>
            <person name="Wincker P."/>
        </authorList>
    </citation>
    <scope>NUCLEOTIDE SEQUENCE [LARGE SCALE GENOMIC DNA]</scope>
    <source>
        <strain evidence="2">cv. Darmor-bzh</strain>
    </source>
</reference>
<dbReference type="AlphaFoldDB" id="A0A078HYU4"/>
<dbReference type="PaxDb" id="3708-A0A078HYU4"/>